<feature type="transmembrane region" description="Helical" evidence="6">
    <location>
        <begin position="411"/>
        <end position="433"/>
    </location>
</feature>
<feature type="transmembrane region" description="Helical" evidence="6">
    <location>
        <begin position="182"/>
        <end position="201"/>
    </location>
</feature>
<feature type="domain" description="NADH:quinone oxidoreductase/Mrp antiporter transmembrane" evidence="7">
    <location>
        <begin position="136"/>
        <end position="288"/>
    </location>
</feature>
<dbReference type="Pfam" id="PF00361">
    <property type="entry name" value="Proton_antipo_M"/>
    <property type="match status" value="2"/>
</dbReference>
<dbReference type="InterPro" id="IPR003945">
    <property type="entry name" value="NU5C-like"/>
</dbReference>
<dbReference type="GO" id="GO:0012505">
    <property type="term" value="C:endomembrane system"/>
    <property type="evidence" value="ECO:0007669"/>
    <property type="project" value="UniProtKB-SubCell"/>
</dbReference>
<feature type="transmembrane region" description="Helical" evidence="6">
    <location>
        <begin position="675"/>
        <end position="695"/>
    </location>
</feature>
<feature type="domain" description="NADH-Ubiquinone oxidoreductase (complex I) chain 5 N-terminal" evidence="8">
    <location>
        <begin position="70"/>
        <end position="120"/>
    </location>
</feature>
<feature type="transmembrane region" description="Helical" evidence="6">
    <location>
        <begin position="36"/>
        <end position="57"/>
    </location>
</feature>
<dbReference type="OrthoDB" id="9807568at2"/>
<dbReference type="RefSeq" id="WP_108824385.1">
    <property type="nucleotide sequence ID" value="NZ_CP023004.1"/>
</dbReference>
<dbReference type="GO" id="GO:0042773">
    <property type="term" value="P:ATP synthesis coupled electron transport"/>
    <property type="evidence" value="ECO:0007669"/>
    <property type="project" value="InterPro"/>
</dbReference>
<evidence type="ECO:0000313" key="9">
    <source>
        <dbReference type="EMBL" id="AWI08577.1"/>
    </source>
</evidence>
<feature type="transmembrane region" description="Helical" evidence="6">
    <location>
        <begin position="119"/>
        <end position="135"/>
    </location>
</feature>
<keyword evidence="2 5" id="KW-0812">Transmembrane</keyword>
<gene>
    <name evidence="9" type="ORF">CKA38_04295</name>
</gene>
<feature type="transmembrane region" description="Helical" evidence="6">
    <location>
        <begin position="261"/>
        <end position="282"/>
    </location>
</feature>
<dbReference type="PRINTS" id="PR01434">
    <property type="entry name" value="NADHDHGNASE5"/>
</dbReference>
<dbReference type="InterPro" id="IPR001516">
    <property type="entry name" value="Proton_antipo_N"/>
</dbReference>
<feature type="transmembrane region" description="Helical" evidence="6">
    <location>
        <begin position="6"/>
        <end position="24"/>
    </location>
</feature>
<comment type="subcellular location">
    <subcellularLocation>
        <location evidence="1">Endomembrane system</location>
        <topology evidence="1">Multi-pass membrane protein</topology>
    </subcellularLocation>
    <subcellularLocation>
        <location evidence="5">Membrane</location>
        <topology evidence="5">Multi-pass membrane protein</topology>
    </subcellularLocation>
</comment>
<evidence type="ECO:0000259" key="7">
    <source>
        <dbReference type="Pfam" id="PF00361"/>
    </source>
</evidence>
<feature type="transmembrane region" description="Helical" evidence="6">
    <location>
        <begin position="316"/>
        <end position="337"/>
    </location>
</feature>
<dbReference type="EMBL" id="CP023004">
    <property type="protein sequence ID" value="AWI08577.1"/>
    <property type="molecule type" value="Genomic_DNA"/>
</dbReference>
<dbReference type="PRINTS" id="PR01435">
    <property type="entry name" value="NPOXDRDTASE5"/>
</dbReference>
<evidence type="ECO:0000256" key="6">
    <source>
        <dbReference type="SAM" id="Phobius"/>
    </source>
</evidence>
<dbReference type="AlphaFoldDB" id="A0A2U8E150"/>
<feature type="transmembrane region" description="Helical" evidence="6">
    <location>
        <begin position="453"/>
        <end position="474"/>
    </location>
</feature>
<feature type="transmembrane region" description="Helical" evidence="6">
    <location>
        <begin position="495"/>
        <end position="521"/>
    </location>
</feature>
<evidence type="ECO:0000259" key="8">
    <source>
        <dbReference type="Pfam" id="PF00662"/>
    </source>
</evidence>
<proteinExistence type="predicted"/>
<evidence type="ECO:0000313" key="10">
    <source>
        <dbReference type="Proteomes" id="UP000244896"/>
    </source>
</evidence>
<protein>
    <submittedName>
        <fullName evidence="9">NADH-quinone oxidoreductase subunit L</fullName>
    </submittedName>
</protein>
<dbReference type="KEGG" id="elut:CKA38_04295"/>
<organism evidence="9 10">
    <name type="scientific">Ereboglobus luteus</name>
    <dbReference type="NCBI Taxonomy" id="1796921"/>
    <lineage>
        <taxon>Bacteria</taxon>
        <taxon>Pseudomonadati</taxon>
        <taxon>Verrucomicrobiota</taxon>
        <taxon>Opitutia</taxon>
        <taxon>Opitutales</taxon>
        <taxon>Opitutaceae</taxon>
        <taxon>Ereboglobus</taxon>
    </lineage>
</organism>
<dbReference type="GO" id="GO:0015990">
    <property type="term" value="P:electron transport coupled proton transport"/>
    <property type="evidence" value="ECO:0007669"/>
    <property type="project" value="TreeGrafter"/>
</dbReference>
<reference evidence="9 10" key="1">
    <citation type="journal article" date="2018" name="Syst. Appl. Microbiol.">
        <title>Ereboglobus luteus gen. nov. sp. nov. from cockroach guts, and new insights into the oxygen relationship of the genera Opitutus and Didymococcus (Verrucomicrobia: Opitutaceae).</title>
        <authorList>
            <person name="Tegtmeier D."/>
            <person name="Belitz A."/>
            <person name="Radek R."/>
            <person name="Heimerl T."/>
            <person name="Brune A."/>
        </authorList>
    </citation>
    <scope>NUCLEOTIDE SEQUENCE [LARGE SCALE GENOMIC DNA]</scope>
    <source>
        <strain evidence="9 10">Ho45</strain>
    </source>
</reference>
<feature type="transmembrane region" description="Helical" evidence="6">
    <location>
        <begin position="87"/>
        <end position="107"/>
    </location>
</feature>
<dbReference type="GO" id="GO:0008137">
    <property type="term" value="F:NADH dehydrogenase (ubiquinone) activity"/>
    <property type="evidence" value="ECO:0007669"/>
    <property type="project" value="InterPro"/>
</dbReference>
<evidence type="ECO:0000256" key="5">
    <source>
        <dbReference type="RuleBase" id="RU000320"/>
    </source>
</evidence>
<dbReference type="GO" id="GO:0016020">
    <property type="term" value="C:membrane"/>
    <property type="evidence" value="ECO:0007669"/>
    <property type="project" value="UniProtKB-SubCell"/>
</dbReference>
<feature type="transmembrane region" description="Helical" evidence="6">
    <location>
        <begin position="344"/>
        <end position="362"/>
    </location>
</feature>
<feature type="domain" description="NADH:quinone oxidoreductase/Mrp antiporter transmembrane" evidence="7">
    <location>
        <begin position="311"/>
        <end position="454"/>
    </location>
</feature>
<accession>A0A2U8E150</accession>
<feature type="transmembrane region" description="Helical" evidence="6">
    <location>
        <begin position="213"/>
        <end position="240"/>
    </location>
</feature>
<dbReference type="InterPro" id="IPR001750">
    <property type="entry name" value="ND/Mrp_TM"/>
</dbReference>
<dbReference type="GO" id="GO:0003954">
    <property type="term" value="F:NADH dehydrogenase activity"/>
    <property type="evidence" value="ECO:0007669"/>
    <property type="project" value="TreeGrafter"/>
</dbReference>
<feature type="transmembrane region" description="Helical" evidence="6">
    <location>
        <begin position="541"/>
        <end position="564"/>
    </location>
</feature>
<dbReference type="PANTHER" id="PTHR42829">
    <property type="entry name" value="NADH-UBIQUINONE OXIDOREDUCTASE CHAIN 5"/>
    <property type="match status" value="1"/>
</dbReference>
<sequence>MLSAKYIWLIPLLPLISAAIGTFLPRGGSSRKIASASAILSMAAGFVLSCLALRGALANPAAHDTWNFRWLDFGATTLELGFINDPLTAFMLVMVTFVGSLIFIFSTGYMREDANAAKFFCYLSFFAAAMLGLVVSNSLLLLFVCWELVGLASYLLIGFWFTKPAAAAAAKKAFITTRIGDLGLLIGICWLYNAGGTLLFYDGGNGFLETSVLGALTVVLPCGLAVSTAIGLLIFCGAVGKSGQFPLHVWLPDAMEGPTPVSALIHAATMVAAGVFLIARVYPLMALDQANILRDGFDAVLSGAPLEIYSSTGIKALTVVAIIGAITALFGAVVAVAQNDIKRILAFSTVSQLGYMMLAIGVGAWPVAIFHLLTHAFFKALLFLGAGSVIHAAHHEQDIRYLGGLAPRMKITFATFAIGMMALAGVPFLFSGFWSKEGILNAAFEWGYNYNAIPFVAALIAVILTAFYMTRLVCEVFFGKARSHAAEHAHENNPAMTVPLILLAICSIGLGFLGMPSWPWIQSMLEGIPSDKIHAHSGESIVMVASIVLVALGIGVGCALYYFLRKRNTTGELDPLEKAAPALWTALANRLYFDELYAATFGRLFDAIAWLSDAFDRHVWGGLINLIGGLGLFAGGVNREFDENTLNGGFDTVSEDLRKTGKAYSRAQTGDAHGYLRTMALGFAGLIAIVILIVAI</sequence>
<feature type="transmembrane region" description="Helical" evidence="6">
    <location>
        <begin position="141"/>
        <end position="161"/>
    </location>
</feature>
<keyword evidence="10" id="KW-1185">Reference proteome</keyword>
<keyword evidence="4 6" id="KW-0472">Membrane</keyword>
<feature type="transmembrane region" description="Helical" evidence="6">
    <location>
        <begin position="368"/>
        <end position="390"/>
    </location>
</feature>
<evidence type="ECO:0000256" key="2">
    <source>
        <dbReference type="ARBA" id="ARBA00022692"/>
    </source>
</evidence>
<keyword evidence="3 6" id="KW-1133">Transmembrane helix</keyword>
<dbReference type="Proteomes" id="UP000244896">
    <property type="component" value="Chromosome"/>
</dbReference>
<evidence type="ECO:0000256" key="3">
    <source>
        <dbReference type="ARBA" id="ARBA00022989"/>
    </source>
</evidence>
<dbReference type="PANTHER" id="PTHR42829:SF2">
    <property type="entry name" value="NADH-UBIQUINONE OXIDOREDUCTASE CHAIN 5"/>
    <property type="match status" value="1"/>
</dbReference>
<evidence type="ECO:0000256" key="4">
    <source>
        <dbReference type="ARBA" id="ARBA00023136"/>
    </source>
</evidence>
<name>A0A2U8E150_9BACT</name>
<evidence type="ECO:0000256" key="1">
    <source>
        <dbReference type="ARBA" id="ARBA00004127"/>
    </source>
</evidence>
<dbReference type="Pfam" id="PF00662">
    <property type="entry name" value="Proton_antipo_N"/>
    <property type="match status" value="1"/>
</dbReference>